<evidence type="ECO:0000313" key="2">
    <source>
        <dbReference type="EMBL" id="ASF44957.1"/>
    </source>
</evidence>
<gene>
    <name evidence="2" type="ORF">CEK71_02125</name>
</gene>
<feature type="compositionally biased region" description="Low complexity" evidence="1">
    <location>
        <begin position="135"/>
        <end position="152"/>
    </location>
</feature>
<protein>
    <submittedName>
        <fullName evidence="2">Uncharacterized protein</fullName>
    </submittedName>
</protein>
<dbReference type="RefSeq" id="WP_088617840.1">
    <property type="nucleotide sequence ID" value="NZ_CP022129.1"/>
</dbReference>
<accession>A0A1Z4BUH8</accession>
<proteinExistence type="predicted"/>
<sequence>MNIENDNFISLKLIGFRKHEAEKFCAILDLAEFALQPAWQIVKTATADFYVVYDKSQSAALKNLPRERCFFYVPDPSKGLDNGLLVDSDRTPSLQALIPLFNRVAQQALPAATAKTAPKAKPEQKPAPTSPKVPAPTATVQPAKPQAPAKAPEFNPQQGLLGILLTEQKQAFALTLQARPTDNPIFIYHDKKAYYSLAPLEQLKPFFSLDNPILATPLSVAELGKAVKKSGLTALPLSQLIWYATFNLSQGQLLQGHSGQELVQLSQLPYLGKTDSLSYRKLAEFLHKNTASLEQAAEVTGTPLAVANNFYNASFVAGLFGTIPTPDKQSLFSKLKNRLKHPGA</sequence>
<name>A0A1Z4BUH8_9GAMM</name>
<evidence type="ECO:0000256" key="1">
    <source>
        <dbReference type="SAM" id="MobiDB-lite"/>
    </source>
</evidence>
<organism evidence="2 3">
    <name type="scientific">Methylovulum psychrotolerans</name>
    <dbReference type="NCBI Taxonomy" id="1704499"/>
    <lineage>
        <taxon>Bacteria</taxon>
        <taxon>Pseudomonadati</taxon>
        <taxon>Pseudomonadota</taxon>
        <taxon>Gammaproteobacteria</taxon>
        <taxon>Methylococcales</taxon>
        <taxon>Methylococcaceae</taxon>
        <taxon>Methylovulum</taxon>
    </lineage>
</organism>
<keyword evidence="3" id="KW-1185">Reference proteome</keyword>
<dbReference type="Proteomes" id="UP000197019">
    <property type="component" value="Chromosome"/>
</dbReference>
<reference evidence="2 3" key="1">
    <citation type="submission" date="2017-06" db="EMBL/GenBank/DDBJ databases">
        <title>Genome Sequencing of the methanotroph Methylovulum psychrotolerants str. HV10-M2 isolated from a high-altitude environment.</title>
        <authorList>
            <person name="Mateos-Rivera A."/>
        </authorList>
    </citation>
    <scope>NUCLEOTIDE SEQUENCE [LARGE SCALE GENOMIC DNA]</scope>
    <source>
        <strain evidence="2 3">HV10_M2</strain>
    </source>
</reference>
<dbReference type="AlphaFoldDB" id="A0A1Z4BUH8"/>
<feature type="region of interest" description="Disordered" evidence="1">
    <location>
        <begin position="112"/>
        <end position="152"/>
    </location>
</feature>
<dbReference type="EMBL" id="CP022129">
    <property type="protein sequence ID" value="ASF44957.1"/>
    <property type="molecule type" value="Genomic_DNA"/>
</dbReference>
<evidence type="ECO:0000313" key="3">
    <source>
        <dbReference type="Proteomes" id="UP000197019"/>
    </source>
</evidence>
<dbReference type="KEGG" id="mpsy:CEK71_02125"/>